<keyword evidence="4" id="KW-1185">Reference proteome</keyword>
<proteinExistence type="predicted"/>
<gene>
    <name evidence="5" type="primary">plvapb</name>
</gene>
<dbReference type="Proteomes" id="UP000192220">
    <property type="component" value="Unplaced"/>
</dbReference>
<dbReference type="RefSeq" id="XP_013862794.1">
    <property type="nucleotide sequence ID" value="XM_014007340.1"/>
</dbReference>
<accession>A0A2I4B4X2</accession>
<dbReference type="KEGG" id="alim:106516802"/>
<evidence type="ECO:0000256" key="3">
    <source>
        <dbReference type="SAM" id="Phobius"/>
    </source>
</evidence>
<feature type="coiled-coil region" evidence="1">
    <location>
        <begin position="333"/>
        <end position="360"/>
    </location>
</feature>
<evidence type="ECO:0000313" key="4">
    <source>
        <dbReference type="Proteomes" id="UP000192220"/>
    </source>
</evidence>
<dbReference type="STRING" id="52670.A0A2I4B4X2"/>
<dbReference type="FunCoup" id="A0A2I4B4X2">
    <property type="interactions" value="523"/>
</dbReference>
<sequence>MYSSSYSRAKLGLEARDKLHKPKGKSCSYYMKIFLFFSSLIQSLIIVSLVLFLIYGQPEKTAEEQRVKELELSFQKVSDHNVGLRKNTSDLRAQLAARTAEKASLERVVLKLKSDANNTEQELKKKIAAGEKALSSCMLSRRSFTPVQPPAVIPNNELKTLQSLTIKQKDMITFLQTNFTRTVENLSQERDRALKDRDVYLEEAITLRRESSLLKEQLTAYTRKCKEDFANSLNGIQTVTEKFLDKIKNVFPLQQTFYLTCASQNERLEKIKNSCTNLSRDIENKFQLYLDNVGNKVAEIQSLSSQLEVLNRYLTSDLQQCKQTHSEAVSKAAKDLELKQKAHDDQVEKLLIEQNQLREQRRLQDLTLAQKDKEIQALQGMLPNSKAGPPNTGSLQTAFQQVRQPAANLAHGSTAGVSKAPTVG</sequence>
<feature type="region of interest" description="Disordered" evidence="2">
    <location>
        <begin position="405"/>
        <end position="424"/>
    </location>
</feature>
<protein>
    <submittedName>
        <fullName evidence="5">Plasmalemma vesicle associated protein b</fullName>
    </submittedName>
</protein>
<keyword evidence="3" id="KW-0472">Membrane</keyword>
<dbReference type="GeneID" id="106516802"/>
<dbReference type="GO" id="GO:0043114">
    <property type="term" value="P:regulation of vascular permeability"/>
    <property type="evidence" value="ECO:0007669"/>
    <property type="project" value="TreeGrafter"/>
</dbReference>
<keyword evidence="3" id="KW-0812">Transmembrane</keyword>
<organism evidence="4 5">
    <name type="scientific">Austrofundulus limnaeus</name>
    <name type="common">Annual killifish</name>
    <dbReference type="NCBI Taxonomy" id="52670"/>
    <lineage>
        <taxon>Eukaryota</taxon>
        <taxon>Metazoa</taxon>
        <taxon>Chordata</taxon>
        <taxon>Craniata</taxon>
        <taxon>Vertebrata</taxon>
        <taxon>Euteleostomi</taxon>
        <taxon>Actinopterygii</taxon>
        <taxon>Neopterygii</taxon>
        <taxon>Teleostei</taxon>
        <taxon>Neoteleostei</taxon>
        <taxon>Acanthomorphata</taxon>
        <taxon>Ovalentaria</taxon>
        <taxon>Atherinomorphae</taxon>
        <taxon>Cyprinodontiformes</taxon>
        <taxon>Rivulidae</taxon>
        <taxon>Austrofundulus</taxon>
    </lineage>
</organism>
<evidence type="ECO:0000256" key="1">
    <source>
        <dbReference type="SAM" id="Coils"/>
    </source>
</evidence>
<dbReference type="AlphaFoldDB" id="A0A2I4B4X2"/>
<feature type="coiled-coil region" evidence="1">
    <location>
        <begin position="102"/>
        <end position="129"/>
    </location>
</feature>
<dbReference type="CTD" id="570276"/>
<evidence type="ECO:0000256" key="2">
    <source>
        <dbReference type="SAM" id="MobiDB-lite"/>
    </source>
</evidence>
<dbReference type="PANTHER" id="PTHR21687:SF6">
    <property type="entry name" value="PLASMALEMMA VESICLE-ASSOCIATED PROTEIN"/>
    <property type="match status" value="1"/>
</dbReference>
<evidence type="ECO:0000313" key="5">
    <source>
        <dbReference type="RefSeq" id="XP_013862794.1"/>
    </source>
</evidence>
<name>A0A2I4B4X2_AUSLI</name>
<dbReference type="InParanoid" id="A0A2I4B4X2"/>
<dbReference type="PANTHER" id="PTHR21687">
    <property type="entry name" value="PLASMALEMMA VESICLE-ASSOCIATED PROTEIN"/>
    <property type="match status" value="1"/>
</dbReference>
<reference evidence="5" key="1">
    <citation type="submission" date="2025-08" db="UniProtKB">
        <authorList>
            <consortium name="RefSeq"/>
        </authorList>
    </citation>
    <scope>IDENTIFICATION</scope>
</reference>
<dbReference type="GO" id="GO:0002693">
    <property type="term" value="P:positive regulation of cellular extravasation"/>
    <property type="evidence" value="ECO:0007669"/>
    <property type="project" value="TreeGrafter"/>
</dbReference>
<keyword evidence="1" id="KW-0175">Coiled coil</keyword>
<feature type="transmembrane region" description="Helical" evidence="3">
    <location>
        <begin position="33"/>
        <end position="55"/>
    </location>
</feature>
<dbReference type="InterPro" id="IPR009538">
    <property type="entry name" value="PV-1"/>
</dbReference>
<dbReference type="OrthoDB" id="9944409at2759"/>
<keyword evidence="3" id="KW-1133">Transmembrane helix</keyword>